<evidence type="ECO:0000313" key="2">
    <source>
        <dbReference type="EMBL" id="MDF3832026.1"/>
    </source>
</evidence>
<name>A0ABT6AHD8_9BURK</name>
<dbReference type="EMBL" id="JARJLM010000059">
    <property type="protein sequence ID" value="MDF3832026.1"/>
    <property type="molecule type" value="Genomic_DNA"/>
</dbReference>
<keyword evidence="3" id="KW-1185">Reference proteome</keyword>
<evidence type="ECO:0000313" key="3">
    <source>
        <dbReference type="Proteomes" id="UP001216674"/>
    </source>
</evidence>
<accession>A0ABT6AHD8</accession>
<evidence type="ECO:0000256" key="1">
    <source>
        <dbReference type="SAM" id="SignalP"/>
    </source>
</evidence>
<dbReference type="Proteomes" id="UP001216674">
    <property type="component" value="Unassembled WGS sequence"/>
</dbReference>
<sequence>MSWKWMAFCILSMVLLVELTAASEITCFSPNSSTEVCIRVNDEDVSYEIFEMSGAVASKKIVFQSEEKLHIEVSDYNFDGQLDFSVWHIDEGMGVYKIYRIFLYSPKIMDFVDGFPACGDEFINVEIDKRRKAIVGTYFRENIPVSCFTQLRKFMP</sequence>
<feature type="signal peptide" evidence="1">
    <location>
        <begin position="1"/>
        <end position="21"/>
    </location>
</feature>
<dbReference type="NCBIfam" id="NF047539">
    <property type="entry name" value="XAC2610_fam"/>
    <property type="match status" value="1"/>
</dbReference>
<gene>
    <name evidence="2" type="ORF">P3W85_03515</name>
</gene>
<dbReference type="InterPro" id="IPR058087">
    <property type="entry name" value="XAC2610_dom"/>
</dbReference>
<feature type="chain" id="PRO_5045879824" evidence="1">
    <location>
        <begin position="22"/>
        <end position="156"/>
    </location>
</feature>
<dbReference type="RefSeq" id="WP_276263748.1">
    <property type="nucleotide sequence ID" value="NZ_JARJLM010000059.1"/>
</dbReference>
<protein>
    <submittedName>
        <fullName evidence="2">Uncharacterized protein</fullName>
    </submittedName>
</protein>
<organism evidence="2 3">
    <name type="scientific">Cupriavidus basilensis</name>
    <dbReference type="NCBI Taxonomy" id="68895"/>
    <lineage>
        <taxon>Bacteria</taxon>
        <taxon>Pseudomonadati</taxon>
        <taxon>Pseudomonadota</taxon>
        <taxon>Betaproteobacteria</taxon>
        <taxon>Burkholderiales</taxon>
        <taxon>Burkholderiaceae</taxon>
        <taxon>Cupriavidus</taxon>
    </lineage>
</organism>
<keyword evidence="1" id="KW-0732">Signal</keyword>
<reference evidence="2 3" key="1">
    <citation type="submission" date="2023-03" db="EMBL/GenBank/DDBJ databases">
        <title>Draft assemblies of triclosan tolerant bacteria isolated from returned activated sludge.</title>
        <authorList>
            <person name="Van Hamelsveld S."/>
        </authorList>
    </citation>
    <scope>NUCLEOTIDE SEQUENCE [LARGE SCALE GENOMIC DNA]</scope>
    <source>
        <strain evidence="2 3">GW210010_S58</strain>
    </source>
</reference>
<comment type="caution">
    <text evidence="2">The sequence shown here is derived from an EMBL/GenBank/DDBJ whole genome shotgun (WGS) entry which is preliminary data.</text>
</comment>
<proteinExistence type="predicted"/>